<keyword evidence="7" id="KW-1185">Reference proteome</keyword>
<accession>A0ABY3SF86</accession>
<proteinExistence type="predicted"/>
<reference evidence="6 7" key="1">
    <citation type="journal article" date="2024" name="Int. J. Syst. Evol. Microbiol.">
        <title>Paenibacillus hexagrammi sp. nov., a novel bacterium isolated from the gut content of Hexagrammos agrammus.</title>
        <authorList>
            <person name="Jung H.K."/>
            <person name="Kim D.G."/>
            <person name="Zin H."/>
            <person name="Park J."/>
            <person name="Jung H."/>
            <person name="Kim Y.O."/>
            <person name="Kong H.J."/>
            <person name="Kim J.W."/>
            <person name="Kim Y.S."/>
        </authorList>
    </citation>
    <scope>NUCLEOTIDE SEQUENCE [LARGE SCALE GENOMIC DNA]</scope>
    <source>
        <strain evidence="6 7">YPD9-1</strain>
    </source>
</reference>
<feature type="domain" description="Copper amine oxidase-like N-terminal" evidence="4">
    <location>
        <begin position="418"/>
        <end position="533"/>
    </location>
</feature>
<dbReference type="InterPro" id="IPR056822">
    <property type="entry name" value="TEN_NHL"/>
</dbReference>
<dbReference type="InterPro" id="IPR011042">
    <property type="entry name" value="6-blade_b-propeller_TolB-like"/>
</dbReference>
<feature type="signal peptide" evidence="3">
    <location>
        <begin position="1"/>
        <end position="25"/>
    </location>
</feature>
<evidence type="ECO:0000313" key="7">
    <source>
        <dbReference type="Proteomes" id="UP001649230"/>
    </source>
</evidence>
<dbReference type="InterPro" id="IPR001258">
    <property type="entry name" value="NHL_repeat"/>
</dbReference>
<dbReference type="RefSeq" id="WP_235117933.1">
    <property type="nucleotide sequence ID" value="NZ_CP090978.1"/>
</dbReference>
<evidence type="ECO:0000256" key="2">
    <source>
        <dbReference type="PROSITE-ProRule" id="PRU00504"/>
    </source>
</evidence>
<evidence type="ECO:0000259" key="4">
    <source>
        <dbReference type="Pfam" id="PF07833"/>
    </source>
</evidence>
<dbReference type="InterPro" id="IPR012854">
    <property type="entry name" value="Cu_amine_oxidase-like_N"/>
</dbReference>
<organism evidence="6 7">
    <name type="scientific">Paenibacillus hexagrammi</name>
    <dbReference type="NCBI Taxonomy" id="2908839"/>
    <lineage>
        <taxon>Bacteria</taxon>
        <taxon>Bacillati</taxon>
        <taxon>Bacillota</taxon>
        <taxon>Bacilli</taxon>
        <taxon>Bacillales</taxon>
        <taxon>Paenibacillaceae</taxon>
        <taxon>Paenibacillus</taxon>
    </lineage>
</organism>
<dbReference type="Proteomes" id="UP001649230">
    <property type="component" value="Chromosome"/>
</dbReference>
<feature type="chain" id="PRO_5047468788" evidence="3">
    <location>
        <begin position="26"/>
        <end position="541"/>
    </location>
</feature>
<dbReference type="Gene3D" id="3.30.457.10">
    <property type="entry name" value="Copper amine oxidase-like, N-terminal domain"/>
    <property type="match status" value="1"/>
</dbReference>
<dbReference type="Gene3D" id="2.120.10.30">
    <property type="entry name" value="TolB, C-terminal domain"/>
    <property type="match status" value="4"/>
</dbReference>
<feature type="domain" description="Teneurin NHL" evidence="5">
    <location>
        <begin position="248"/>
        <end position="347"/>
    </location>
</feature>
<feature type="repeat" description="NHL" evidence="2">
    <location>
        <begin position="182"/>
        <end position="213"/>
    </location>
</feature>
<dbReference type="SUPFAM" id="SSF55383">
    <property type="entry name" value="Copper amine oxidase, domain N"/>
    <property type="match status" value="2"/>
</dbReference>
<feature type="repeat" description="NHL" evidence="2">
    <location>
        <begin position="250"/>
        <end position="280"/>
    </location>
</feature>
<evidence type="ECO:0000313" key="6">
    <source>
        <dbReference type="EMBL" id="UJF31587.1"/>
    </source>
</evidence>
<dbReference type="InterPro" id="IPR036582">
    <property type="entry name" value="Mao_N_sf"/>
</dbReference>
<dbReference type="PANTHER" id="PTHR13833">
    <property type="match status" value="1"/>
</dbReference>
<keyword evidence="3" id="KW-0732">Signal</keyword>
<feature type="repeat" description="NHL" evidence="2">
    <location>
        <begin position="129"/>
        <end position="159"/>
    </location>
</feature>
<evidence type="ECO:0000256" key="3">
    <source>
        <dbReference type="SAM" id="SignalP"/>
    </source>
</evidence>
<sequence length="541" mass="57507">MKPLKHLVVSSITAAALLTGSSVWAAELSGDALYTSQGQIMSDVGTHAGIGDFDDINGKAAAAAFRSPSSVAQLPDGGIIVADTRNHMIRKIKDGQVTTFAGPEVTVTKDEQGFPTGGFLNGKASESFFNEPSAIAVDGNGNVYVADAGNHAIRKIDTKGQVTTLAGNGVMGNKDGKGTEAQFDHPTDLAVTTDGIVYVADTLNHEIRKITPDGTVSTLNAASTRAIQIRPGAASFAGEYKDGALSVAKFNEPSGIALDSKGNLYVSDTGNQRIRYVDLSSGTVKTVAGFSSQLSGNTWYDKDELYVDGDYADGQALKAKFNFPKGLAVTSEGGLLIADSLNHSIRYLLNDRVSTIAGQAKTGESDGVESAAAFYNPTDVIVTEQGNLVVADAFNNKIRKILPYHLPQGLPDNGEIKVVNGNTIIQFDAQPELSEGRTMVPVRAISEALGYEVKYTEANGTSTIQLIKGDVTVELYIGRTGVKRITGNQPAVLQKTDAAPYISQDRTYVPIRFFAEQIGLDVEWDDAHKTVILRTKSYDVE</sequence>
<dbReference type="PANTHER" id="PTHR13833:SF71">
    <property type="entry name" value="NHL DOMAIN-CONTAINING PROTEIN"/>
    <property type="match status" value="1"/>
</dbReference>
<dbReference type="Pfam" id="PF01436">
    <property type="entry name" value="NHL"/>
    <property type="match status" value="3"/>
</dbReference>
<dbReference type="Pfam" id="PF07833">
    <property type="entry name" value="Cu_amine_oxidN1"/>
    <property type="match status" value="1"/>
</dbReference>
<dbReference type="EMBL" id="CP090978">
    <property type="protein sequence ID" value="UJF31587.1"/>
    <property type="molecule type" value="Genomic_DNA"/>
</dbReference>
<evidence type="ECO:0000259" key="5">
    <source>
        <dbReference type="Pfam" id="PF25021"/>
    </source>
</evidence>
<dbReference type="CDD" id="cd14953">
    <property type="entry name" value="NHL_like_1"/>
    <property type="match status" value="1"/>
</dbReference>
<dbReference type="SUPFAM" id="SSF101898">
    <property type="entry name" value="NHL repeat"/>
    <property type="match status" value="1"/>
</dbReference>
<evidence type="ECO:0000256" key="1">
    <source>
        <dbReference type="ARBA" id="ARBA00022737"/>
    </source>
</evidence>
<name>A0ABY3SF86_9BACL</name>
<protein>
    <submittedName>
        <fullName evidence="6">Copper amine oxidase</fullName>
    </submittedName>
</protein>
<gene>
    <name evidence="6" type="ORF">L0M14_17450</name>
</gene>
<dbReference type="PROSITE" id="PS51125">
    <property type="entry name" value="NHL"/>
    <property type="match status" value="3"/>
</dbReference>
<dbReference type="Pfam" id="PF25021">
    <property type="entry name" value="TEN_NHL"/>
    <property type="match status" value="1"/>
</dbReference>
<keyword evidence="1" id="KW-0677">Repeat</keyword>